<feature type="compositionally biased region" description="Pro residues" evidence="1">
    <location>
        <begin position="1205"/>
        <end position="1214"/>
    </location>
</feature>
<evidence type="ECO:0000259" key="2">
    <source>
        <dbReference type="Pfam" id="PF13550"/>
    </source>
</evidence>
<name>A0A5B9ND79_9CAUD</name>
<organism evidence="3 4">
    <name type="scientific">Proteus phage Saba</name>
    <dbReference type="NCBI Taxonomy" id="2596672"/>
    <lineage>
        <taxon>Viruses</taxon>
        <taxon>Duplodnaviria</taxon>
        <taxon>Heunggongvirae</taxon>
        <taxon>Uroviricota</taxon>
        <taxon>Caudoviricetes</taxon>
        <taxon>Casjensviridae</taxon>
        <taxon>Cenphatecvirus</taxon>
        <taxon>Cenphatecvirus saba</taxon>
    </lineage>
</organism>
<keyword evidence="4" id="KW-1185">Reference proteome</keyword>
<sequence>MGKFKKATVGYSYYMDLHMGVGRGPVDELMEIEVGGRTAWKGSITENKEFIIDKPKLFGGSKAEGGIDGVCQAYFGEPDQVLEDSIYYRFLPRPQPGFRGVFTLHYWGMVSQMTPYIKSWRFKVRRILKGWDGPVWYAEKAKIEMEGYDDEGNPHIIHAMNPAHILYECLTNRDWGRGLPRDMILESEWRKVADALYEEGFGMCIVWRRQDTLESFIQMILNHIMGVLYVDKFTGKFKLKVLRKDFDEDTLPVYSFDSGLLKIDEATNGAISGLMNECVVKWFNPLNGQENLVRAQNLALIQTSGGIKSDTYTYQGVPTAKLATVIAERDLRITSTNVRRFTLTCDRRAWRIQPGDVFKIRDPDTRGLESVIVRVADTEESKQTDGQIRIICVQDTFTFDLNTFTGVQEPSFPAPDLNPKLARRRIYEMTYAEIVSLLPPGEIAEIKESYGFLRTQAEKGSPVTMAYDIAVLNDATGAYVQEGNGDFTTLFELSKPLEYLDSAAFIKGVSGTSPIEVGDIIYMNGEIMVVTLAPSNGLIGIRRGVYDTVPQQHAAESIGWVITQGGGSDYKIRQAGEEISVKVLPWTLSGGTYPEEDAPFDLLEFNYRYTRPYAPGRVEFTTVENTEPRPWFTGHVLRADVGSQEVPDAMTITWTHRDRLMQQDKAIYHEMDSVGPEDGTTYRITVLNARGQVIRRETGISGTSFTYTYGQAALDFQVEASPIDPVSGYLKLESMRDGFESWQGYLIPVTVHKKPPQLTYVSSFSQPVAQIASEIDTESPESDFNPEMYVSHQAQINAQEATEIDPNGDVHTGGANINFMAQPVSQNGTLIPVIDSLMFEFPYLLQLRHGFDGDASRFFMAVARPSDRVTDGFDLFEREKAEDTLVNNGAQPWTPWGVTTAPLNYLDNEITLGETSDADGVPIGDAMPGDIIAVNNEIMVVEAVDGKTLKVGRGSVDTVPTYHYARSVVWFVNRQIAVGNRRLDLGQTDVMTVRPHSLAAEINPKDIQSRMLPVKLRSDRPYPPGFVLGNGRHFFEAWDARADEFDHYAPRGKDLVITWAHRNREDQGEKAFDHLATGFSRPGDVVYRLWVGFTYTPRFSNKSRTVTLGEFFTRDAGYTITAEQAEEMGRRAGRIMEHSAYTYVNVTLNAVADELTNWVGYQMQVALPSYPADRDKPKPDWKPQPDRPGGGHTGGGGTGGGNPGDPSPEPVPKPTEPDNPDPVPNPGDPDPEPPKPKPPVDVAGWSIAWDHDWAEDLPEQTGENI</sequence>
<dbReference type="EMBL" id="MN062188">
    <property type="protein sequence ID" value="QEG09421.1"/>
    <property type="molecule type" value="Genomic_DNA"/>
</dbReference>
<feature type="region of interest" description="Disordered" evidence="1">
    <location>
        <begin position="1170"/>
        <end position="1265"/>
    </location>
</feature>
<accession>A0A5B9ND79</accession>
<protein>
    <submittedName>
        <fullName evidence="3">Minor tail protein</fullName>
    </submittedName>
</protein>
<gene>
    <name evidence="3" type="ORF">CPT_Saba_048</name>
</gene>
<reference evidence="4" key="1">
    <citation type="submission" date="2019-06" db="EMBL/GenBank/DDBJ databases">
        <title>The Complete Genome of Proteus mirabilis Siphophage Saba.</title>
        <authorList>
            <person name="Nyugen J."/>
            <person name="Harb L."/>
            <person name="Moreland R."/>
            <person name="Liu M."/>
            <person name="Ramsey J."/>
        </authorList>
    </citation>
    <scope>NUCLEOTIDE SEQUENCE [LARGE SCALE GENOMIC DNA]</scope>
</reference>
<dbReference type="Pfam" id="PF13550">
    <property type="entry name" value="Phage-tail_3"/>
    <property type="match status" value="1"/>
</dbReference>
<evidence type="ECO:0000313" key="3">
    <source>
        <dbReference type="EMBL" id="QEG09421.1"/>
    </source>
</evidence>
<dbReference type="InterPro" id="IPR032876">
    <property type="entry name" value="J_dom"/>
</dbReference>
<dbReference type="Proteomes" id="UP000322840">
    <property type="component" value="Segment"/>
</dbReference>
<feature type="domain" description="Tip attachment protein J" evidence="2">
    <location>
        <begin position="273"/>
        <end position="375"/>
    </location>
</feature>
<evidence type="ECO:0000313" key="4">
    <source>
        <dbReference type="Proteomes" id="UP000322840"/>
    </source>
</evidence>
<feature type="compositionally biased region" description="Gly residues" evidence="1">
    <location>
        <begin position="1188"/>
        <end position="1203"/>
    </location>
</feature>
<proteinExistence type="predicted"/>
<evidence type="ECO:0000256" key="1">
    <source>
        <dbReference type="SAM" id="MobiDB-lite"/>
    </source>
</evidence>
<feature type="compositionally biased region" description="Basic and acidic residues" evidence="1">
    <location>
        <begin position="1172"/>
        <end position="1185"/>
    </location>
</feature>